<comment type="caution">
    <text evidence="16">The sequence shown here is derived from an EMBL/GenBank/DDBJ whole genome shotgun (WGS) entry which is preliminary data.</text>
</comment>
<evidence type="ECO:0000256" key="11">
    <source>
        <dbReference type="ARBA" id="ARBA00023326"/>
    </source>
</evidence>
<protein>
    <recommendedName>
        <fullName evidence="12">chitin deacetylase</fullName>
        <ecNumber evidence="12">3.5.1.41</ecNumber>
    </recommendedName>
</protein>
<evidence type="ECO:0000256" key="1">
    <source>
        <dbReference type="ARBA" id="ARBA00001941"/>
    </source>
</evidence>
<dbReference type="GO" id="GO:0006032">
    <property type="term" value="P:chitin catabolic process"/>
    <property type="evidence" value="ECO:0007669"/>
    <property type="project" value="UniProtKB-KW"/>
</dbReference>
<evidence type="ECO:0000256" key="2">
    <source>
        <dbReference type="ARBA" id="ARBA00004609"/>
    </source>
</evidence>
<keyword evidence="3" id="KW-1003">Cell membrane</keyword>
<keyword evidence="14" id="KW-0732">Signal</keyword>
<dbReference type="GO" id="GO:0098552">
    <property type="term" value="C:side of membrane"/>
    <property type="evidence" value="ECO:0007669"/>
    <property type="project" value="UniProtKB-KW"/>
</dbReference>
<dbReference type="GO" id="GO:0000272">
    <property type="term" value="P:polysaccharide catabolic process"/>
    <property type="evidence" value="ECO:0007669"/>
    <property type="project" value="UniProtKB-KW"/>
</dbReference>
<dbReference type="InterPro" id="IPR002509">
    <property type="entry name" value="NODB_dom"/>
</dbReference>
<feature type="domain" description="NodB homology" evidence="15">
    <location>
        <begin position="139"/>
        <end position="335"/>
    </location>
</feature>
<name>A0AAD7FP50_9AGAR</name>
<reference evidence="16" key="1">
    <citation type="submission" date="2023-03" db="EMBL/GenBank/DDBJ databases">
        <title>Massive genome expansion in bonnet fungi (Mycena s.s.) driven by repeated elements and novel gene families across ecological guilds.</title>
        <authorList>
            <consortium name="Lawrence Berkeley National Laboratory"/>
            <person name="Harder C.B."/>
            <person name="Miyauchi S."/>
            <person name="Viragh M."/>
            <person name="Kuo A."/>
            <person name="Thoen E."/>
            <person name="Andreopoulos B."/>
            <person name="Lu D."/>
            <person name="Skrede I."/>
            <person name="Drula E."/>
            <person name="Henrissat B."/>
            <person name="Morin E."/>
            <person name="Kohler A."/>
            <person name="Barry K."/>
            <person name="LaButti K."/>
            <person name="Morin E."/>
            <person name="Salamov A."/>
            <person name="Lipzen A."/>
            <person name="Mereny Z."/>
            <person name="Hegedus B."/>
            <person name="Baldrian P."/>
            <person name="Stursova M."/>
            <person name="Weitz H."/>
            <person name="Taylor A."/>
            <person name="Grigoriev I.V."/>
            <person name="Nagy L.G."/>
            <person name="Martin F."/>
            <person name="Kauserud H."/>
        </authorList>
    </citation>
    <scope>NUCLEOTIDE SEQUENCE</scope>
    <source>
        <strain evidence="16">9284</strain>
    </source>
</reference>
<keyword evidence="9" id="KW-0449">Lipoprotein</keyword>
<feature type="chain" id="PRO_5041920758" description="chitin deacetylase" evidence="14">
    <location>
        <begin position="21"/>
        <end position="405"/>
    </location>
</feature>
<sequence>MRSTFFGSALLLLRASGALAQATPTPSTEAQVAALDDPTDECTYRYWPPLTAANTSNNWPWIWVPATTIPPGDTAAQNLFNSMKSGIPNIAPQGTLGGSLNIDSYDRVGDPDCWWSASQCTKPKVSGIPEDIATVPEPRTLGYGFDDGPNCSHNAFYTYLTEQQQKATMFFIGSNVLDWPLQAQRAVADGHEICAHTWSHRNMTMFEDEGVFAEIYYSVQAIKLTTGYTTKCWRPPFGDIDDRVRYIANQLGLQTVLWKYDSFDYTAQPPAQIQANYDNLINNATSGTFDTVGAIILTHELNNFTMQLAVDNYPKLAAAFDHIVPIAVALNQTNPYIETNFTMQTFAEYTAARANSSSGPSGSGSASKAGVTGAAKGDSAGVALRPATLASAALTLAGAALALFL</sequence>
<evidence type="ECO:0000256" key="3">
    <source>
        <dbReference type="ARBA" id="ARBA00022475"/>
    </source>
</evidence>
<dbReference type="GO" id="GO:0005886">
    <property type="term" value="C:plasma membrane"/>
    <property type="evidence" value="ECO:0007669"/>
    <property type="project" value="UniProtKB-SubCell"/>
</dbReference>
<dbReference type="SUPFAM" id="SSF88713">
    <property type="entry name" value="Glycoside hydrolase/deacetylase"/>
    <property type="match status" value="1"/>
</dbReference>
<comment type="catalytic activity">
    <reaction evidence="13">
        <text>[(1-&gt;4)-N-acetyl-beta-D-glucosaminyl](n) + n H2O = chitosan + n acetate</text>
        <dbReference type="Rhea" id="RHEA:10464"/>
        <dbReference type="Rhea" id="RHEA-COMP:9593"/>
        <dbReference type="Rhea" id="RHEA-COMP:9597"/>
        <dbReference type="ChEBI" id="CHEBI:15377"/>
        <dbReference type="ChEBI" id="CHEBI:17029"/>
        <dbReference type="ChEBI" id="CHEBI:30089"/>
        <dbReference type="ChEBI" id="CHEBI:57704"/>
        <dbReference type="EC" id="3.5.1.41"/>
    </reaction>
    <physiologicalReaction direction="left-to-right" evidence="13">
        <dbReference type="Rhea" id="RHEA:10465"/>
    </physiologicalReaction>
</comment>
<dbReference type="AlphaFoldDB" id="A0AAD7FP50"/>
<keyword evidence="6" id="KW-0472">Membrane</keyword>
<dbReference type="Proteomes" id="UP001221142">
    <property type="component" value="Unassembled WGS sequence"/>
</dbReference>
<keyword evidence="7" id="KW-0119">Carbohydrate metabolism</keyword>
<keyword evidence="17" id="KW-1185">Reference proteome</keyword>
<dbReference type="GO" id="GO:0009272">
    <property type="term" value="P:fungal-type cell wall biogenesis"/>
    <property type="evidence" value="ECO:0007669"/>
    <property type="project" value="UniProtKB-ARBA"/>
</dbReference>
<dbReference type="PANTHER" id="PTHR10587:SF98">
    <property type="entry name" value="CHITIN DEACETYLASE"/>
    <property type="match status" value="1"/>
</dbReference>
<keyword evidence="4" id="KW-0325">Glycoprotein</keyword>
<dbReference type="GO" id="GO:0071555">
    <property type="term" value="P:cell wall organization"/>
    <property type="evidence" value="ECO:0007669"/>
    <property type="project" value="UniProtKB-KW"/>
</dbReference>
<dbReference type="Gene3D" id="3.20.20.370">
    <property type="entry name" value="Glycoside hydrolase/deacetylase"/>
    <property type="match status" value="1"/>
</dbReference>
<dbReference type="PROSITE" id="PS51677">
    <property type="entry name" value="NODB"/>
    <property type="match status" value="1"/>
</dbReference>
<evidence type="ECO:0000256" key="9">
    <source>
        <dbReference type="ARBA" id="ARBA00023288"/>
    </source>
</evidence>
<keyword evidence="10" id="KW-0961">Cell wall biogenesis/degradation</keyword>
<dbReference type="EMBL" id="JARKIF010000007">
    <property type="protein sequence ID" value="KAJ7635016.1"/>
    <property type="molecule type" value="Genomic_DNA"/>
</dbReference>
<keyword evidence="11" id="KW-0624">Polysaccharide degradation</keyword>
<evidence type="ECO:0000256" key="13">
    <source>
        <dbReference type="ARBA" id="ARBA00048494"/>
    </source>
</evidence>
<keyword evidence="5" id="KW-0146">Chitin degradation</keyword>
<evidence type="ECO:0000256" key="12">
    <source>
        <dbReference type="ARBA" id="ARBA00024056"/>
    </source>
</evidence>
<dbReference type="Pfam" id="PF01522">
    <property type="entry name" value="Polysacc_deac_1"/>
    <property type="match status" value="1"/>
</dbReference>
<dbReference type="InterPro" id="IPR050248">
    <property type="entry name" value="Polysacc_deacetylase_ArnD"/>
</dbReference>
<dbReference type="InterPro" id="IPR011330">
    <property type="entry name" value="Glyco_hydro/deAcase_b/a-brl"/>
</dbReference>
<keyword evidence="4" id="KW-0336">GPI-anchor</keyword>
<proteinExistence type="predicted"/>
<evidence type="ECO:0000256" key="14">
    <source>
        <dbReference type="SAM" id="SignalP"/>
    </source>
</evidence>
<feature type="signal peptide" evidence="14">
    <location>
        <begin position="1"/>
        <end position="20"/>
    </location>
</feature>
<evidence type="ECO:0000256" key="7">
    <source>
        <dbReference type="ARBA" id="ARBA00023277"/>
    </source>
</evidence>
<dbReference type="PANTHER" id="PTHR10587">
    <property type="entry name" value="GLYCOSYL TRANSFERASE-RELATED"/>
    <property type="match status" value="1"/>
</dbReference>
<evidence type="ECO:0000256" key="4">
    <source>
        <dbReference type="ARBA" id="ARBA00022622"/>
    </source>
</evidence>
<evidence type="ECO:0000256" key="5">
    <source>
        <dbReference type="ARBA" id="ARBA00023024"/>
    </source>
</evidence>
<evidence type="ECO:0000259" key="15">
    <source>
        <dbReference type="PROSITE" id="PS51677"/>
    </source>
</evidence>
<dbReference type="GO" id="GO:0004099">
    <property type="term" value="F:chitin deacetylase activity"/>
    <property type="evidence" value="ECO:0007669"/>
    <property type="project" value="UniProtKB-EC"/>
</dbReference>
<organism evidence="16 17">
    <name type="scientific">Roridomyces roridus</name>
    <dbReference type="NCBI Taxonomy" id="1738132"/>
    <lineage>
        <taxon>Eukaryota</taxon>
        <taxon>Fungi</taxon>
        <taxon>Dikarya</taxon>
        <taxon>Basidiomycota</taxon>
        <taxon>Agaricomycotina</taxon>
        <taxon>Agaricomycetes</taxon>
        <taxon>Agaricomycetidae</taxon>
        <taxon>Agaricales</taxon>
        <taxon>Marasmiineae</taxon>
        <taxon>Mycenaceae</taxon>
        <taxon>Roridomyces</taxon>
    </lineage>
</organism>
<keyword evidence="8" id="KW-0170">Cobalt</keyword>
<comment type="cofactor">
    <cofactor evidence="1">
        <name>Co(2+)</name>
        <dbReference type="ChEBI" id="CHEBI:48828"/>
    </cofactor>
</comment>
<dbReference type="EC" id="3.5.1.41" evidence="12"/>
<accession>A0AAD7FP50</accession>
<evidence type="ECO:0000256" key="8">
    <source>
        <dbReference type="ARBA" id="ARBA00023285"/>
    </source>
</evidence>
<evidence type="ECO:0000256" key="6">
    <source>
        <dbReference type="ARBA" id="ARBA00023136"/>
    </source>
</evidence>
<evidence type="ECO:0000256" key="10">
    <source>
        <dbReference type="ARBA" id="ARBA00023316"/>
    </source>
</evidence>
<gene>
    <name evidence="16" type="ORF">FB45DRAFT_790512</name>
</gene>
<comment type="subcellular location">
    <subcellularLocation>
        <location evidence="2">Cell membrane</location>
        <topology evidence="2">Lipid-anchor</topology>
        <topology evidence="2">GPI-anchor</topology>
    </subcellularLocation>
</comment>
<evidence type="ECO:0000313" key="16">
    <source>
        <dbReference type="EMBL" id="KAJ7635016.1"/>
    </source>
</evidence>
<evidence type="ECO:0000313" key="17">
    <source>
        <dbReference type="Proteomes" id="UP001221142"/>
    </source>
</evidence>